<dbReference type="EMBL" id="JAZHPZ010000016">
    <property type="protein sequence ID" value="MEF2968599.1"/>
    <property type="molecule type" value="Genomic_DNA"/>
</dbReference>
<accession>A0ABU7VXW2</accession>
<name>A0ABU7VXW2_9BACL</name>
<proteinExistence type="predicted"/>
<dbReference type="RefSeq" id="WP_331848777.1">
    <property type="nucleotide sequence ID" value="NZ_JAZHPZ010000016.1"/>
</dbReference>
<keyword evidence="2" id="KW-1185">Reference proteome</keyword>
<evidence type="ECO:0000313" key="1">
    <source>
        <dbReference type="EMBL" id="MEF2968599.1"/>
    </source>
</evidence>
<comment type="caution">
    <text evidence="1">The sequence shown here is derived from an EMBL/GenBank/DDBJ whole genome shotgun (WGS) entry which is preliminary data.</text>
</comment>
<sequence>MMSSLSVLEEERKKLNEIGCKSLENGVPLFQNEALQAQSRRVDLLNVQQHKRVGLKQRLS</sequence>
<protein>
    <submittedName>
        <fullName evidence="1">Aspartyl-phosphate phosphatase Spo0E family protein</fullName>
    </submittedName>
</protein>
<organism evidence="1 2">
    <name type="scientific">Paenibacillus haidiansis</name>
    <dbReference type="NCBI Taxonomy" id="1574488"/>
    <lineage>
        <taxon>Bacteria</taxon>
        <taxon>Bacillati</taxon>
        <taxon>Bacillota</taxon>
        <taxon>Bacilli</taxon>
        <taxon>Bacillales</taxon>
        <taxon>Paenibacillaceae</taxon>
        <taxon>Paenibacillus</taxon>
    </lineage>
</organism>
<dbReference type="Proteomes" id="UP001306950">
    <property type="component" value="Unassembled WGS sequence"/>
</dbReference>
<reference evidence="1 2" key="1">
    <citation type="submission" date="2024-02" db="EMBL/GenBank/DDBJ databases">
        <title>A nitrogen-fixing paenibacillus bacterium.</title>
        <authorList>
            <person name="Zhang W.L."/>
            <person name="Chen S.F."/>
        </authorList>
    </citation>
    <scope>NUCLEOTIDE SEQUENCE [LARGE SCALE GENOMIC DNA]</scope>
    <source>
        <strain evidence="1 2">M1</strain>
    </source>
</reference>
<gene>
    <name evidence="1" type="ORF">V3851_22515</name>
</gene>
<evidence type="ECO:0000313" key="2">
    <source>
        <dbReference type="Proteomes" id="UP001306950"/>
    </source>
</evidence>